<dbReference type="Proteomes" id="UP000035680">
    <property type="component" value="Unassembled WGS sequence"/>
</dbReference>
<evidence type="ECO:0000256" key="6">
    <source>
        <dbReference type="PIRSR" id="PIRSR606285-1"/>
    </source>
</evidence>
<evidence type="ECO:0000256" key="1">
    <source>
        <dbReference type="ARBA" id="ARBA00010931"/>
    </source>
</evidence>
<sequence>MIFQVQPFVTSCDPIFFSNWSDKKLNEWKLNENPIKITATFSNAGQKRVEPELRFSESSFSDHEPRSFKECVIEGIMYPLNKIENLMSFNKKGALEKISEELYLKITESWDWMNNPKSILNFILLTYGDLKSHEYHYVSCIPSFVFLKNLRIVGEIKTIDNLPFSFKEIPKDWAFVLDSEGTICSLDILKELEIKGESFDDITLVYKCPCTKINLFGWPLRNLLCAIATTIKPINKIKVLCYRCGNIPSTIATIQWDEIDFNNENEIFKKVVGWEKKGDGSINIHSVNLRRQMDPLSIAEQANSLNVSLIKWRLVPELDIDVFTKNRVLLLGSGTLGCNIARGLIGWGVKHITFVDNGNVSYSNPIRQSLYTIEDAILRKSKAVAAAESLKKIIPNCITEGVNLNIPMPGHIISESQSEKYFEDFSKLDNLIQNHDTIFLLLDSKEARWLPTLMSAVYNKLVITVGIGFDSYVILRHGVNLSPYIDNSMINTLTEVPCEKLGCYFCNDITSPGNSVDDRTLDMKCTVTRSGNSMTAAGNAVELYASLQQHQLKSSAPHISKDDHKNASLLGSVPHQLRGNLFGFSQSVWFHQRNKNCVACGDNVIEMYKSCDLLKEKWQHIKEIINNREKLEMLTGLSLIQKNAERNEEDVISLESEDDLE</sequence>
<dbReference type="NCBIfam" id="TIGR01381">
    <property type="entry name" value="E1_like_apg7"/>
    <property type="match status" value="1"/>
</dbReference>
<dbReference type="STRING" id="75913.A0A0K0FXN7"/>
<reference evidence="11" key="2">
    <citation type="submission" date="2015-08" db="UniProtKB">
        <authorList>
            <consortium name="WormBaseParasite"/>
        </authorList>
    </citation>
    <scope>IDENTIFICATION</scope>
</reference>
<feature type="active site" description="Glycyl thioester intermediate" evidence="6">
    <location>
        <position position="525"/>
    </location>
</feature>
<feature type="domain" description="THIF-type NAD/FAD binding fold" evidence="8">
    <location>
        <begin position="310"/>
        <end position="557"/>
    </location>
</feature>
<reference evidence="10" key="1">
    <citation type="submission" date="2014-07" db="EMBL/GenBank/DDBJ databases">
        <authorList>
            <person name="Martin A.A"/>
            <person name="De Silva N."/>
        </authorList>
    </citation>
    <scope>NUCLEOTIDE SEQUENCE</scope>
</reference>
<dbReference type="InterPro" id="IPR035985">
    <property type="entry name" value="Ubiquitin-activating_enz"/>
</dbReference>
<feature type="domain" description="Ubiquitin-like modifier-activating enzyme Atg7 N-terminal" evidence="9">
    <location>
        <begin position="4"/>
        <end position="293"/>
    </location>
</feature>
<dbReference type="GO" id="GO:0000407">
    <property type="term" value="C:phagophore assembly site"/>
    <property type="evidence" value="ECO:0007669"/>
    <property type="project" value="UniProtKB-SubCell"/>
</dbReference>
<keyword evidence="10" id="KW-1185">Reference proteome</keyword>
<keyword evidence="5 7" id="KW-0072">Autophagy</keyword>
<dbReference type="PANTHER" id="PTHR10953">
    <property type="entry name" value="UBIQUITIN-ACTIVATING ENZYME E1"/>
    <property type="match status" value="1"/>
</dbReference>
<accession>A0A0K0FXN7</accession>
<dbReference type="InterPro" id="IPR042522">
    <property type="entry name" value="Atg7_N_1"/>
</dbReference>
<dbReference type="Pfam" id="PF16420">
    <property type="entry name" value="ATG7_N"/>
    <property type="match status" value="1"/>
</dbReference>
<dbReference type="InterPro" id="IPR042523">
    <property type="entry name" value="Atg7_N_2"/>
</dbReference>
<keyword evidence="7" id="KW-0963">Cytoplasm</keyword>
<organism evidence="10 11">
    <name type="scientific">Strongyloides venezuelensis</name>
    <name type="common">Threadworm</name>
    <dbReference type="NCBI Taxonomy" id="75913"/>
    <lineage>
        <taxon>Eukaryota</taxon>
        <taxon>Metazoa</taxon>
        <taxon>Ecdysozoa</taxon>
        <taxon>Nematoda</taxon>
        <taxon>Chromadorea</taxon>
        <taxon>Rhabditida</taxon>
        <taxon>Tylenchina</taxon>
        <taxon>Panagrolaimomorpha</taxon>
        <taxon>Strongyloidoidea</taxon>
        <taxon>Strongyloididae</taxon>
        <taxon>Strongyloides</taxon>
    </lineage>
</organism>
<evidence type="ECO:0000313" key="11">
    <source>
        <dbReference type="WBParaSite" id="SVE_1721300.1"/>
    </source>
</evidence>
<comment type="subcellular location">
    <subcellularLocation>
        <location evidence="7">Cytoplasm</location>
    </subcellularLocation>
    <subcellularLocation>
        <location evidence="7">Preautophagosomal structure</location>
    </subcellularLocation>
</comment>
<proteinExistence type="inferred from homology"/>
<dbReference type="Gene3D" id="3.40.140.100">
    <property type="entry name" value="Ubiquitin-like modifier-activating enzyme ATG7 C-terminal domain"/>
    <property type="match status" value="1"/>
</dbReference>
<evidence type="ECO:0000256" key="3">
    <source>
        <dbReference type="ARBA" id="ARBA00022448"/>
    </source>
</evidence>
<dbReference type="GO" id="GO:0019779">
    <property type="term" value="F:Atg8 activating enzyme activity"/>
    <property type="evidence" value="ECO:0007669"/>
    <property type="project" value="TreeGrafter"/>
</dbReference>
<dbReference type="Pfam" id="PF00899">
    <property type="entry name" value="ThiF"/>
    <property type="match status" value="1"/>
</dbReference>
<evidence type="ECO:0000259" key="8">
    <source>
        <dbReference type="Pfam" id="PF00899"/>
    </source>
</evidence>
<dbReference type="GO" id="GO:0000422">
    <property type="term" value="P:autophagy of mitochondrion"/>
    <property type="evidence" value="ECO:0007669"/>
    <property type="project" value="TreeGrafter"/>
</dbReference>
<dbReference type="InterPro" id="IPR006285">
    <property type="entry name" value="Atg7"/>
</dbReference>
<dbReference type="InterPro" id="IPR045886">
    <property type="entry name" value="ThiF/MoeB/HesA"/>
</dbReference>
<dbReference type="SUPFAM" id="SSF69572">
    <property type="entry name" value="Activating enzymes of the ubiquitin-like proteins"/>
    <property type="match status" value="1"/>
</dbReference>
<dbReference type="AlphaFoldDB" id="A0A0K0FXN7"/>
<dbReference type="GO" id="GO:0006995">
    <property type="term" value="P:cellular response to nitrogen starvation"/>
    <property type="evidence" value="ECO:0007669"/>
    <property type="project" value="TreeGrafter"/>
</dbReference>
<evidence type="ECO:0000256" key="2">
    <source>
        <dbReference type="ARBA" id="ARBA00017647"/>
    </source>
</evidence>
<evidence type="ECO:0000313" key="10">
    <source>
        <dbReference type="Proteomes" id="UP000035680"/>
    </source>
</evidence>
<evidence type="ECO:0000256" key="7">
    <source>
        <dbReference type="RuleBase" id="RU366022"/>
    </source>
</evidence>
<dbReference type="WBParaSite" id="SVE_1721300.1">
    <property type="protein sequence ID" value="SVE_1721300.1"/>
    <property type="gene ID" value="SVE_1721300"/>
</dbReference>
<name>A0A0K0FXN7_STRVS</name>
<dbReference type="GO" id="GO:0019778">
    <property type="term" value="F:Atg12 activating enzyme activity"/>
    <property type="evidence" value="ECO:0007669"/>
    <property type="project" value="TreeGrafter"/>
</dbReference>
<evidence type="ECO:0000256" key="5">
    <source>
        <dbReference type="ARBA" id="ARBA00023006"/>
    </source>
</evidence>
<comment type="function">
    <text evidence="7">E1-like activating enzyme involved in the 2 ubiquitin-like systems required for autophagy.</text>
</comment>
<comment type="subunit">
    <text evidence="7">Homodimer.</text>
</comment>
<evidence type="ECO:0000256" key="4">
    <source>
        <dbReference type="ARBA" id="ARBA00022927"/>
    </source>
</evidence>
<keyword evidence="3 7" id="KW-0813">Transport</keyword>
<protein>
    <recommendedName>
        <fullName evidence="2 7">Ubiquitin-like modifier-activating enzyme ATG7</fullName>
    </recommendedName>
    <alternativeName>
        <fullName evidence="7">Autophagy-related protein 7</fullName>
    </alternativeName>
</protein>
<dbReference type="GO" id="GO:0000045">
    <property type="term" value="P:autophagosome assembly"/>
    <property type="evidence" value="ECO:0007669"/>
    <property type="project" value="TreeGrafter"/>
</dbReference>
<keyword evidence="7" id="KW-0833">Ubl conjugation pathway</keyword>
<dbReference type="InterPro" id="IPR032197">
    <property type="entry name" value="Atg7_N"/>
</dbReference>
<keyword evidence="4 7" id="KW-0653">Protein transport</keyword>
<dbReference type="GO" id="GO:0032446">
    <property type="term" value="P:protein modification by small protein conjugation"/>
    <property type="evidence" value="ECO:0007669"/>
    <property type="project" value="TreeGrafter"/>
</dbReference>
<dbReference type="InterPro" id="IPR000594">
    <property type="entry name" value="ThiF_NAD_FAD-bd"/>
</dbReference>
<dbReference type="GO" id="GO:0034727">
    <property type="term" value="P:piecemeal microautophagy of the nucleus"/>
    <property type="evidence" value="ECO:0007669"/>
    <property type="project" value="TreeGrafter"/>
</dbReference>
<dbReference type="Gene3D" id="3.40.140.70">
    <property type="entry name" value="Ubiquitin-like modifier-activating enzyme ATG7 N-terminal domain"/>
    <property type="match status" value="1"/>
</dbReference>
<dbReference type="GO" id="GO:0015031">
    <property type="term" value="P:protein transport"/>
    <property type="evidence" value="ECO:0007669"/>
    <property type="project" value="UniProtKB-UniRule"/>
</dbReference>
<evidence type="ECO:0000259" key="9">
    <source>
        <dbReference type="Pfam" id="PF16420"/>
    </source>
</evidence>
<dbReference type="Gene3D" id="3.40.50.720">
    <property type="entry name" value="NAD(P)-binding Rossmann-like Domain"/>
    <property type="match status" value="1"/>
</dbReference>
<comment type="similarity">
    <text evidence="1 7">Belongs to the ATG7 family.</text>
</comment>
<dbReference type="PANTHER" id="PTHR10953:SF3">
    <property type="entry name" value="UBIQUITIN-LIKE MODIFIER-ACTIVATING ENZYME ATG7"/>
    <property type="match status" value="1"/>
</dbReference>